<dbReference type="EMBL" id="CACVKT020003965">
    <property type="protein sequence ID" value="CAC5387122.1"/>
    <property type="molecule type" value="Genomic_DNA"/>
</dbReference>
<dbReference type="CDD" id="cd00037">
    <property type="entry name" value="CLECT"/>
    <property type="match status" value="1"/>
</dbReference>
<dbReference type="Proteomes" id="UP000507470">
    <property type="component" value="Unassembled WGS sequence"/>
</dbReference>
<evidence type="ECO:0000313" key="3">
    <source>
        <dbReference type="EMBL" id="CAC5387122.1"/>
    </source>
</evidence>
<dbReference type="Gene3D" id="3.10.100.10">
    <property type="entry name" value="Mannose-Binding Protein A, subunit A"/>
    <property type="match status" value="1"/>
</dbReference>
<reference evidence="3 4" key="1">
    <citation type="submission" date="2020-06" db="EMBL/GenBank/DDBJ databases">
        <authorList>
            <person name="Li R."/>
            <person name="Bekaert M."/>
        </authorList>
    </citation>
    <scope>NUCLEOTIDE SEQUENCE [LARGE SCALE GENOMIC DNA]</scope>
    <source>
        <strain evidence="4">wild</strain>
    </source>
</reference>
<dbReference type="InterPro" id="IPR001304">
    <property type="entry name" value="C-type_lectin-like"/>
</dbReference>
<dbReference type="PANTHER" id="PTHR22803">
    <property type="entry name" value="MANNOSE, PHOSPHOLIPASE, LECTIN RECEPTOR RELATED"/>
    <property type="match status" value="1"/>
</dbReference>
<sequence>MMPTLNIVLLLLISEDVIGLPCLTNESKEDFDKSRKALTVVQSDIVKVVNTLESNHQHTITALESALKNTVTIMENNVKKTTDVLKNNLGTFKTTLNSMGQKIKKLDNDFKETKWIKYDGHCYYYSPDASDWFTAERKCREIGGYLAKIDNDEEKNNMYSNANLKSYHYWIGLTDLKEGDFRWTYDQSKAKIKYWYPRYGSKGTGSNCVAAAYHDNKLKPLDANCASTNYRYICESNFYSIDVLKYMNSRQKIAWIEKGREGRVHDKLQDNF</sequence>
<feature type="domain" description="C-type lectin" evidence="2">
    <location>
        <begin position="118"/>
        <end position="235"/>
    </location>
</feature>
<dbReference type="OrthoDB" id="441660at2759"/>
<proteinExistence type="predicted"/>
<name>A0A6J8BTY7_MYTCO</name>
<keyword evidence="4" id="KW-1185">Reference proteome</keyword>
<feature type="signal peptide" evidence="1">
    <location>
        <begin position="1"/>
        <end position="19"/>
    </location>
</feature>
<dbReference type="SUPFAM" id="SSF56436">
    <property type="entry name" value="C-type lectin-like"/>
    <property type="match status" value="1"/>
</dbReference>
<evidence type="ECO:0000313" key="4">
    <source>
        <dbReference type="Proteomes" id="UP000507470"/>
    </source>
</evidence>
<dbReference type="InterPro" id="IPR016187">
    <property type="entry name" value="CTDL_fold"/>
</dbReference>
<protein>
    <recommendedName>
        <fullName evidence="2">C-type lectin domain-containing protein</fullName>
    </recommendedName>
</protein>
<accession>A0A6J8BTY7</accession>
<dbReference type="InterPro" id="IPR050111">
    <property type="entry name" value="C-type_lectin/snaclec_domain"/>
</dbReference>
<feature type="chain" id="PRO_5026949860" description="C-type lectin domain-containing protein" evidence="1">
    <location>
        <begin position="20"/>
        <end position="272"/>
    </location>
</feature>
<dbReference type="SMART" id="SM00034">
    <property type="entry name" value="CLECT"/>
    <property type="match status" value="1"/>
</dbReference>
<gene>
    <name evidence="3" type="ORF">MCOR_22493</name>
</gene>
<organism evidence="3 4">
    <name type="scientific">Mytilus coruscus</name>
    <name type="common">Sea mussel</name>
    <dbReference type="NCBI Taxonomy" id="42192"/>
    <lineage>
        <taxon>Eukaryota</taxon>
        <taxon>Metazoa</taxon>
        <taxon>Spiralia</taxon>
        <taxon>Lophotrochozoa</taxon>
        <taxon>Mollusca</taxon>
        <taxon>Bivalvia</taxon>
        <taxon>Autobranchia</taxon>
        <taxon>Pteriomorphia</taxon>
        <taxon>Mytilida</taxon>
        <taxon>Mytiloidea</taxon>
        <taxon>Mytilidae</taxon>
        <taxon>Mytilinae</taxon>
        <taxon>Mytilus</taxon>
    </lineage>
</organism>
<dbReference type="Pfam" id="PF00059">
    <property type="entry name" value="Lectin_C"/>
    <property type="match status" value="1"/>
</dbReference>
<dbReference type="PROSITE" id="PS50041">
    <property type="entry name" value="C_TYPE_LECTIN_2"/>
    <property type="match status" value="1"/>
</dbReference>
<dbReference type="AlphaFoldDB" id="A0A6J8BTY7"/>
<evidence type="ECO:0000256" key="1">
    <source>
        <dbReference type="SAM" id="SignalP"/>
    </source>
</evidence>
<dbReference type="InterPro" id="IPR016186">
    <property type="entry name" value="C-type_lectin-like/link_sf"/>
</dbReference>
<evidence type="ECO:0000259" key="2">
    <source>
        <dbReference type="PROSITE" id="PS50041"/>
    </source>
</evidence>
<keyword evidence="1" id="KW-0732">Signal</keyword>